<organism evidence="2 3">
    <name type="scientific">Brachybacterium alimentarium</name>
    <dbReference type="NCBI Taxonomy" id="47845"/>
    <lineage>
        <taxon>Bacteria</taxon>
        <taxon>Bacillati</taxon>
        <taxon>Actinomycetota</taxon>
        <taxon>Actinomycetes</taxon>
        <taxon>Micrococcales</taxon>
        <taxon>Dermabacteraceae</taxon>
        <taxon>Brachybacterium</taxon>
    </lineage>
</organism>
<keyword evidence="3" id="KW-1185">Reference proteome</keyword>
<dbReference type="EMBL" id="NRGR01000013">
    <property type="protein sequence ID" value="PCC39652.1"/>
    <property type="molecule type" value="Genomic_DNA"/>
</dbReference>
<name>A0A2A3YIR9_9MICO</name>
<dbReference type="InterPro" id="IPR013974">
    <property type="entry name" value="SAF"/>
</dbReference>
<comment type="caution">
    <text evidence="2">The sequence shown here is derived from an EMBL/GenBank/DDBJ whole genome shotgun (WGS) entry which is preliminary data.</text>
</comment>
<dbReference type="Pfam" id="PF08666">
    <property type="entry name" value="SAF"/>
    <property type="match status" value="1"/>
</dbReference>
<dbReference type="RefSeq" id="WP_096196963.1">
    <property type="nucleotide sequence ID" value="NZ_JBQQIN010000001.1"/>
</dbReference>
<reference evidence="2 3" key="1">
    <citation type="journal article" date="2017" name="Elife">
        <title>Extensive horizontal gene transfer in cheese-associated bacteria.</title>
        <authorList>
            <person name="Bonham K.S."/>
            <person name="Wolfe B.E."/>
            <person name="Dutton R.J."/>
        </authorList>
    </citation>
    <scope>NUCLEOTIDE SEQUENCE [LARGE SCALE GENOMIC DNA]</scope>
    <source>
        <strain evidence="2 3">341_9</strain>
    </source>
</reference>
<evidence type="ECO:0000259" key="1">
    <source>
        <dbReference type="SMART" id="SM00858"/>
    </source>
</evidence>
<gene>
    <name evidence="2" type="ORF">CIK66_08040</name>
</gene>
<evidence type="ECO:0000313" key="3">
    <source>
        <dbReference type="Proteomes" id="UP000218598"/>
    </source>
</evidence>
<dbReference type="SMART" id="SM00858">
    <property type="entry name" value="SAF"/>
    <property type="match status" value="1"/>
</dbReference>
<proteinExistence type="predicted"/>
<protein>
    <recommendedName>
        <fullName evidence="1">SAF domain-containing protein</fullName>
    </recommendedName>
</protein>
<accession>A0A2A3YIR9</accession>
<evidence type="ECO:0000313" key="2">
    <source>
        <dbReference type="EMBL" id="PCC39652.1"/>
    </source>
</evidence>
<dbReference type="AlphaFoldDB" id="A0A2A3YIR9"/>
<feature type="domain" description="SAF" evidence="1">
    <location>
        <begin position="47"/>
        <end position="109"/>
    </location>
</feature>
<dbReference type="CDD" id="cd11614">
    <property type="entry name" value="SAF_CpaB_FlgA_like"/>
    <property type="match status" value="1"/>
</dbReference>
<dbReference type="OrthoDB" id="4794176at2"/>
<sequence>MLPRIRAQLPVWRRALRRRRRTLAALAAALVLALVVPPLLPPDSQAATVVVADVELPAGTVLDAHHLRSVRVAADLVPPGAVSSAEGIVGQETAVRVPADSPVLTGALDGGESSAVADGSALMAVPVPTALAPLLIPGSQVEIIGSAPESAAPRRILAHVVEVPSDRDPETSSMLSSGTAAPAQVLVAIDRDDAAVLARSSAEGWLSVALIG</sequence>
<dbReference type="Proteomes" id="UP000218598">
    <property type="component" value="Unassembled WGS sequence"/>
</dbReference>